<keyword evidence="4" id="KW-1185">Reference proteome</keyword>
<keyword evidence="2" id="KW-1133">Transmembrane helix</keyword>
<sequence>MKNLKHEALLPREQGEQLGQNSDRVLAVVDTLSAAPSSAHAVQAALAAGGLQVLTAPGMDPAELAGLFAEGPNGVTPATSWWWLAVSLPHSSTPFDLARTIGTSLAVLGLALLLDRLVARWANRMHGRVLGAVRAPLAAAGSMTLTFYVLHVVVTGLAPATDPWVLFLGQVIGALAAGVVLQRFLGRGPLEAGVARLVDAVAPAPSKTDAATTTGSRRVGAALGSAIAIAALLVAVAAGAGVALAFPSTGAAATTSAESDTAEEEPPAEAGTVEDNEPTGTAEGPASSETTDTVEAGIADDSTAGETPDATEDSASEE</sequence>
<evidence type="ECO:0000313" key="4">
    <source>
        <dbReference type="Proteomes" id="UP001596175"/>
    </source>
</evidence>
<evidence type="ECO:0000313" key="3">
    <source>
        <dbReference type="EMBL" id="MFC5136744.1"/>
    </source>
</evidence>
<feature type="transmembrane region" description="Helical" evidence="2">
    <location>
        <begin position="226"/>
        <end position="246"/>
    </location>
</feature>
<proteinExistence type="predicted"/>
<feature type="transmembrane region" description="Helical" evidence="2">
    <location>
        <begin position="97"/>
        <end position="114"/>
    </location>
</feature>
<evidence type="ECO:0000256" key="2">
    <source>
        <dbReference type="SAM" id="Phobius"/>
    </source>
</evidence>
<dbReference type="RefSeq" id="WP_378019564.1">
    <property type="nucleotide sequence ID" value="NZ_JBHSKG010000001.1"/>
</dbReference>
<accession>A0ABV9Z620</accession>
<organism evidence="3 4">
    <name type="scientific">Actinomycetospora rhizophila</name>
    <dbReference type="NCBI Taxonomy" id="1416876"/>
    <lineage>
        <taxon>Bacteria</taxon>
        <taxon>Bacillati</taxon>
        <taxon>Actinomycetota</taxon>
        <taxon>Actinomycetes</taxon>
        <taxon>Pseudonocardiales</taxon>
        <taxon>Pseudonocardiaceae</taxon>
        <taxon>Actinomycetospora</taxon>
    </lineage>
</organism>
<feature type="transmembrane region" description="Helical" evidence="2">
    <location>
        <begin position="135"/>
        <end position="158"/>
    </location>
</feature>
<evidence type="ECO:0000256" key="1">
    <source>
        <dbReference type="SAM" id="MobiDB-lite"/>
    </source>
</evidence>
<reference evidence="4" key="1">
    <citation type="journal article" date="2019" name="Int. J. Syst. Evol. Microbiol.">
        <title>The Global Catalogue of Microorganisms (GCM) 10K type strain sequencing project: providing services to taxonomists for standard genome sequencing and annotation.</title>
        <authorList>
            <consortium name="The Broad Institute Genomics Platform"/>
            <consortium name="The Broad Institute Genome Sequencing Center for Infectious Disease"/>
            <person name="Wu L."/>
            <person name="Ma J."/>
        </authorList>
    </citation>
    <scope>NUCLEOTIDE SEQUENCE [LARGE SCALE GENOMIC DNA]</scope>
    <source>
        <strain evidence="4">XZYJ18</strain>
    </source>
</reference>
<gene>
    <name evidence="3" type="ORF">ACFPK1_00740</name>
</gene>
<name>A0ABV9Z620_9PSEU</name>
<dbReference type="Proteomes" id="UP001596175">
    <property type="component" value="Unassembled WGS sequence"/>
</dbReference>
<feature type="compositionally biased region" description="Acidic residues" evidence="1">
    <location>
        <begin position="309"/>
        <end position="318"/>
    </location>
</feature>
<keyword evidence="2" id="KW-0812">Transmembrane</keyword>
<feature type="compositionally biased region" description="Acidic residues" evidence="1">
    <location>
        <begin position="260"/>
        <end position="277"/>
    </location>
</feature>
<protein>
    <submittedName>
        <fullName evidence="3">Uncharacterized protein</fullName>
    </submittedName>
</protein>
<comment type="caution">
    <text evidence="3">The sequence shown here is derived from an EMBL/GenBank/DDBJ whole genome shotgun (WGS) entry which is preliminary data.</text>
</comment>
<keyword evidence="2" id="KW-0472">Membrane</keyword>
<dbReference type="EMBL" id="JBHSKG010000001">
    <property type="protein sequence ID" value="MFC5136744.1"/>
    <property type="molecule type" value="Genomic_DNA"/>
</dbReference>
<feature type="transmembrane region" description="Helical" evidence="2">
    <location>
        <begin position="164"/>
        <end position="181"/>
    </location>
</feature>
<feature type="region of interest" description="Disordered" evidence="1">
    <location>
        <begin position="255"/>
        <end position="318"/>
    </location>
</feature>